<keyword evidence="2" id="KW-1185">Reference proteome</keyword>
<organism evidence="1 2">
    <name type="scientific">Nitrosopumilus zosterae</name>
    <dbReference type="NCBI Taxonomy" id="718286"/>
    <lineage>
        <taxon>Archaea</taxon>
        <taxon>Nitrososphaerota</taxon>
        <taxon>Nitrososphaeria</taxon>
        <taxon>Nitrosopumilales</taxon>
        <taxon>Nitrosopumilaceae</taxon>
        <taxon>Nitrosopumilus</taxon>
    </lineage>
</organism>
<name>A0A2S2KNR0_9ARCH</name>
<dbReference type="EMBL" id="BGKI01000001">
    <property type="protein sequence ID" value="GBH33290.1"/>
    <property type="molecule type" value="Genomic_DNA"/>
</dbReference>
<gene>
    <name evidence="1" type="ORF">NZNM25_00810</name>
</gene>
<dbReference type="AlphaFoldDB" id="A0A2S2KNR0"/>
<dbReference type="GeneID" id="76209410"/>
<comment type="caution">
    <text evidence="1">The sequence shown here is derived from an EMBL/GenBank/DDBJ whole genome shotgun (WGS) entry which is preliminary data.</text>
</comment>
<evidence type="ECO:0000313" key="2">
    <source>
        <dbReference type="Proteomes" id="UP000245829"/>
    </source>
</evidence>
<dbReference type="RefSeq" id="WP_225866792.1">
    <property type="nucleotide sequence ID" value="NZ_AP026695.1"/>
</dbReference>
<accession>A0A2S2KNR0</accession>
<proteinExistence type="predicted"/>
<dbReference type="Proteomes" id="UP000245829">
    <property type="component" value="Unassembled WGS sequence"/>
</dbReference>
<evidence type="ECO:0000313" key="1">
    <source>
        <dbReference type="EMBL" id="GBH33290.1"/>
    </source>
</evidence>
<sequence>MRLAFVTLEEQITRIMKNFESASSEEILEILNKIMPEFKSELTSEYLQGKIQKITQIDDESEKIKQCKALTPYLDWYLQGL</sequence>
<protein>
    <submittedName>
        <fullName evidence="1">Uncharacterized protein</fullName>
    </submittedName>
</protein>
<reference evidence="1 2" key="1">
    <citation type="submission" date="2018-05" db="EMBL/GenBank/DDBJ databases">
        <title>genome sequencing of Nitrosopumilus sp. NM25.</title>
        <authorList>
            <person name="Mori K."/>
            <person name="Nakagawa T."/>
        </authorList>
    </citation>
    <scope>NUCLEOTIDE SEQUENCE [LARGE SCALE GENOMIC DNA]</scope>
    <source>
        <strain evidence="1 2">NM25</strain>
    </source>
</reference>